<keyword evidence="2" id="KW-0677">Repeat</keyword>
<feature type="region of interest" description="Disordered" evidence="5">
    <location>
        <begin position="320"/>
        <end position="373"/>
    </location>
</feature>
<dbReference type="PANTHER" id="PTHR10641:SF1328">
    <property type="entry name" value="TRANSCRIPTION FACTOR MYB34"/>
    <property type="match status" value="1"/>
</dbReference>
<feature type="domain" description="Myb-like" evidence="6">
    <location>
        <begin position="22"/>
        <end position="74"/>
    </location>
</feature>
<protein>
    <recommendedName>
        <fullName evidence="10">MYB transcription factor</fullName>
    </recommendedName>
</protein>
<evidence type="ECO:0000256" key="4">
    <source>
        <dbReference type="ARBA" id="ARBA00023242"/>
    </source>
</evidence>
<dbReference type="CDD" id="cd00167">
    <property type="entry name" value="SANT"/>
    <property type="match status" value="2"/>
</dbReference>
<dbReference type="InterPro" id="IPR001005">
    <property type="entry name" value="SANT/Myb"/>
</dbReference>
<evidence type="ECO:0000313" key="8">
    <source>
        <dbReference type="EMBL" id="GMN20097.1"/>
    </source>
</evidence>
<dbReference type="PROSITE" id="PS51294">
    <property type="entry name" value="HTH_MYB"/>
    <property type="match status" value="2"/>
</dbReference>
<reference evidence="8" key="1">
    <citation type="submission" date="2023-07" db="EMBL/GenBank/DDBJ databases">
        <title>draft genome sequence of fig (Ficus carica).</title>
        <authorList>
            <person name="Takahashi T."/>
            <person name="Nishimura K."/>
        </authorList>
    </citation>
    <scope>NUCLEOTIDE SEQUENCE</scope>
</reference>
<dbReference type="AlphaFoldDB" id="A0AA88CKV3"/>
<dbReference type="SUPFAM" id="SSF46689">
    <property type="entry name" value="Homeodomain-like"/>
    <property type="match status" value="1"/>
</dbReference>
<feature type="domain" description="Myb-like" evidence="6">
    <location>
        <begin position="75"/>
        <end position="125"/>
    </location>
</feature>
<feature type="compositionally biased region" description="Polar residues" evidence="5">
    <location>
        <begin position="347"/>
        <end position="364"/>
    </location>
</feature>
<dbReference type="SMART" id="SM00717">
    <property type="entry name" value="SANT"/>
    <property type="match status" value="2"/>
</dbReference>
<feature type="compositionally biased region" description="Polar residues" evidence="5">
    <location>
        <begin position="139"/>
        <end position="157"/>
    </location>
</feature>
<dbReference type="GO" id="GO:0005634">
    <property type="term" value="C:nucleus"/>
    <property type="evidence" value="ECO:0007669"/>
    <property type="project" value="UniProtKB-SubCell"/>
</dbReference>
<comment type="subcellular location">
    <subcellularLocation>
        <location evidence="1">Nucleus</location>
    </subcellularLocation>
</comment>
<evidence type="ECO:0000256" key="3">
    <source>
        <dbReference type="ARBA" id="ARBA00023125"/>
    </source>
</evidence>
<dbReference type="PROSITE" id="PS50090">
    <property type="entry name" value="MYB_LIKE"/>
    <property type="match status" value="2"/>
</dbReference>
<feature type="non-terminal residue" evidence="8">
    <location>
        <position position="1"/>
    </location>
</feature>
<dbReference type="InterPro" id="IPR009057">
    <property type="entry name" value="Homeodomain-like_sf"/>
</dbReference>
<dbReference type="PANTHER" id="PTHR10641">
    <property type="entry name" value="MYB FAMILY TRANSCRIPTION FACTOR"/>
    <property type="match status" value="1"/>
</dbReference>
<evidence type="ECO:0000259" key="6">
    <source>
        <dbReference type="PROSITE" id="PS50090"/>
    </source>
</evidence>
<keyword evidence="3" id="KW-0238">DNA-binding</keyword>
<dbReference type="InterPro" id="IPR017930">
    <property type="entry name" value="Myb_dom"/>
</dbReference>
<organism evidence="8 9">
    <name type="scientific">Ficus carica</name>
    <name type="common">Common fig</name>
    <dbReference type="NCBI Taxonomy" id="3494"/>
    <lineage>
        <taxon>Eukaryota</taxon>
        <taxon>Viridiplantae</taxon>
        <taxon>Streptophyta</taxon>
        <taxon>Embryophyta</taxon>
        <taxon>Tracheophyta</taxon>
        <taxon>Spermatophyta</taxon>
        <taxon>Magnoliopsida</taxon>
        <taxon>eudicotyledons</taxon>
        <taxon>Gunneridae</taxon>
        <taxon>Pentapetalae</taxon>
        <taxon>rosids</taxon>
        <taxon>fabids</taxon>
        <taxon>Rosales</taxon>
        <taxon>Moraceae</taxon>
        <taxon>Ficeae</taxon>
        <taxon>Ficus</taxon>
    </lineage>
</organism>
<gene>
    <name evidence="8" type="ORF">TIFTF001_047040</name>
</gene>
<keyword evidence="9" id="KW-1185">Reference proteome</keyword>
<name>A0AA88CKV3_FICCA</name>
<proteinExistence type="predicted"/>
<evidence type="ECO:0000256" key="1">
    <source>
        <dbReference type="ARBA" id="ARBA00004123"/>
    </source>
</evidence>
<evidence type="ECO:0000313" key="9">
    <source>
        <dbReference type="Proteomes" id="UP001187192"/>
    </source>
</evidence>
<dbReference type="Pfam" id="PF00249">
    <property type="entry name" value="Myb_DNA-binding"/>
    <property type="match status" value="2"/>
</dbReference>
<comment type="caution">
    <text evidence="8">The sequence shown here is derived from an EMBL/GenBank/DDBJ whole genome shotgun (WGS) entry which is preliminary data.</text>
</comment>
<evidence type="ECO:0000259" key="7">
    <source>
        <dbReference type="PROSITE" id="PS51294"/>
    </source>
</evidence>
<dbReference type="Gene3D" id="1.10.10.60">
    <property type="entry name" value="Homeodomain-like"/>
    <property type="match status" value="2"/>
</dbReference>
<feature type="domain" description="HTH myb-type" evidence="7">
    <location>
        <begin position="75"/>
        <end position="129"/>
    </location>
</feature>
<dbReference type="InterPro" id="IPR015495">
    <property type="entry name" value="Myb_TF_plants"/>
</dbReference>
<dbReference type="Proteomes" id="UP001187192">
    <property type="component" value="Unassembled WGS sequence"/>
</dbReference>
<evidence type="ECO:0000256" key="5">
    <source>
        <dbReference type="SAM" id="MobiDB-lite"/>
    </source>
</evidence>
<sequence>MARPIVASTFSIDYGETPCCNGEGLKKGAWTEDEDKKLVDYIAEHGEGGWRSLPQKAGLLRCGKSCRLRWANYLKPGIKRGEFSVEEEETLIRLHSALGNKWSTIAKQLSGRTDNEIKNHWNTRLKRLAAERRIKRSEGTNSPDVPAVNSNTNTKADNSSEKVKEVENFGESNGSISTSCRLVNEVAAKLRASGLLSSFISRQVGTSKSPVVPSASSARLLNKMATTLGTSSPKSHSLSAIKAIFSKSLEGGVSSINNLHSENNGIGNSINSPVESTPQPPENAVQVSRQMTVSASARLLNRMASKLALTQHRPHLLVVDSRTVSSESPDPERTRTESLASEPSLLTRDSPQLILSHSDGTTSGTCGGEKSYN</sequence>
<feature type="region of interest" description="Disordered" evidence="5">
    <location>
        <begin position="132"/>
        <end position="162"/>
    </location>
</feature>
<dbReference type="GO" id="GO:0003677">
    <property type="term" value="F:DNA binding"/>
    <property type="evidence" value="ECO:0007669"/>
    <property type="project" value="UniProtKB-KW"/>
</dbReference>
<keyword evidence="4" id="KW-0539">Nucleus</keyword>
<dbReference type="EMBL" id="BTGU01005117">
    <property type="protein sequence ID" value="GMN20097.1"/>
    <property type="molecule type" value="Genomic_DNA"/>
</dbReference>
<dbReference type="FunFam" id="1.10.10.60:FF:000001">
    <property type="entry name" value="MYB-related transcription factor"/>
    <property type="match status" value="1"/>
</dbReference>
<evidence type="ECO:0008006" key="10">
    <source>
        <dbReference type="Google" id="ProtNLM"/>
    </source>
</evidence>
<accession>A0AA88CKV3</accession>
<feature type="domain" description="HTH myb-type" evidence="7">
    <location>
        <begin position="22"/>
        <end position="74"/>
    </location>
</feature>
<evidence type="ECO:0000256" key="2">
    <source>
        <dbReference type="ARBA" id="ARBA00022737"/>
    </source>
</evidence>